<proteinExistence type="predicted"/>
<reference evidence="2" key="1">
    <citation type="journal article" date="2024" name="Front. Bioeng. Biotechnol.">
        <title>Genome-scale model development and genomic sequencing of the oleaginous clade Lipomyces.</title>
        <authorList>
            <person name="Czajka J.J."/>
            <person name="Han Y."/>
            <person name="Kim J."/>
            <person name="Mondo S.J."/>
            <person name="Hofstad B.A."/>
            <person name="Robles A."/>
            <person name="Haridas S."/>
            <person name="Riley R."/>
            <person name="LaButti K."/>
            <person name="Pangilinan J."/>
            <person name="Andreopoulos W."/>
            <person name="Lipzen A."/>
            <person name="Yan J."/>
            <person name="Wang M."/>
            <person name="Ng V."/>
            <person name="Grigoriev I.V."/>
            <person name="Spatafora J.W."/>
            <person name="Magnuson J.K."/>
            <person name="Baker S.E."/>
            <person name="Pomraning K.R."/>
        </authorList>
    </citation>
    <scope>NUCLEOTIDE SEQUENCE [LARGE SCALE GENOMIC DNA]</scope>
    <source>
        <strain evidence="2">CBS 7786</strain>
    </source>
</reference>
<dbReference type="Proteomes" id="UP001433508">
    <property type="component" value="Unassembled WGS sequence"/>
</dbReference>
<dbReference type="EMBL" id="MU971555">
    <property type="protein sequence ID" value="KAK9233896.1"/>
    <property type="molecule type" value="Genomic_DNA"/>
</dbReference>
<feature type="non-terminal residue" evidence="1">
    <location>
        <position position="204"/>
    </location>
</feature>
<gene>
    <name evidence="1" type="ORF">V1525DRAFT_351141</name>
</gene>
<evidence type="ECO:0000313" key="1">
    <source>
        <dbReference type="EMBL" id="KAK9233896.1"/>
    </source>
</evidence>
<keyword evidence="2" id="KW-1185">Reference proteome</keyword>
<protein>
    <submittedName>
        <fullName evidence="1">Uncharacterized protein</fullName>
    </submittedName>
</protein>
<organism evidence="1 2">
    <name type="scientific">Lipomyces kononenkoae</name>
    <name type="common">Yeast</name>
    <dbReference type="NCBI Taxonomy" id="34357"/>
    <lineage>
        <taxon>Eukaryota</taxon>
        <taxon>Fungi</taxon>
        <taxon>Dikarya</taxon>
        <taxon>Ascomycota</taxon>
        <taxon>Saccharomycotina</taxon>
        <taxon>Lipomycetes</taxon>
        <taxon>Lipomycetales</taxon>
        <taxon>Lipomycetaceae</taxon>
        <taxon>Lipomyces</taxon>
    </lineage>
</organism>
<name>A0ACC3SQJ8_LIPKO</name>
<comment type="caution">
    <text evidence="1">The sequence shown here is derived from an EMBL/GenBank/DDBJ whole genome shotgun (WGS) entry which is preliminary data.</text>
</comment>
<accession>A0ACC3SQJ8</accession>
<sequence length="204" mass="23075">MTVWNASQECYVNVKVHLCLVTGDQPAVAKLMCMKGHSGKRPCRFCMIKGQSETPGGPRYFPLSQVTHTDSSGRPQLKTRSNLRQDIEDACQINQKSVFKKFGISGRSPLLDLPTLYWPESFPTDIMHLVLEGVVPRTFELWKEVHSVVKDLEGVGEDIIRCAQDVPTSLARSPLDVVKNCRSYRSQNWFDFLQLLSHPLLDGR</sequence>
<evidence type="ECO:0000313" key="2">
    <source>
        <dbReference type="Proteomes" id="UP001433508"/>
    </source>
</evidence>